<evidence type="ECO:0000313" key="8">
    <source>
        <dbReference type="EMBL" id="WMV25286.1"/>
    </source>
</evidence>
<evidence type="ECO:0000259" key="7">
    <source>
        <dbReference type="Pfam" id="PF17917"/>
    </source>
</evidence>
<keyword evidence="4" id="KW-0255">Endonuclease</keyword>
<dbReference type="GO" id="GO:0016787">
    <property type="term" value="F:hydrolase activity"/>
    <property type="evidence" value="ECO:0007669"/>
    <property type="project" value="UniProtKB-KW"/>
</dbReference>
<gene>
    <name evidence="8" type="ORF">MTR67_018671</name>
</gene>
<dbReference type="GO" id="GO:0003964">
    <property type="term" value="F:RNA-directed DNA polymerase activity"/>
    <property type="evidence" value="ECO:0007669"/>
    <property type="project" value="UniProtKB-KW"/>
</dbReference>
<keyword evidence="6" id="KW-0695">RNA-directed DNA polymerase</keyword>
<organism evidence="8 9">
    <name type="scientific">Solanum verrucosum</name>
    <dbReference type="NCBI Taxonomy" id="315347"/>
    <lineage>
        <taxon>Eukaryota</taxon>
        <taxon>Viridiplantae</taxon>
        <taxon>Streptophyta</taxon>
        <taxon>Embryophyta</taxon>
        <taxon>Tracheophyta</taxon>
        <taxon>Spermatophyta</taxon>
        <taxon>Magnoliopsida</taxon>
        <taxon>eudicotyledons</taxon>
        <taxon>Gunneridae</taxon>
        <taxon>Pentapetalae</taxon>
        <taxon>asterids</taxon>
        <taxon>lamiids</taxon>
        <taxon>Solanales</taxon>
        <taxon>Solanaceae</taxon>
        <taxon>Solanoideae</taxon>
        <taxon>Solaneae</taxon>
        <taxon>Solanum</taxon>
    </lineage>
</organism>
<dbReference type="InterPro" id="IPR043502">
    <property type="entry name" value="DNA/RNA_pol_sf"/>
</dbReference>
<evidence type="ECO:0000256" key="4">
    <source>
        <dbReference type="ARBA" id="ARBA00022759"/>
    </source>
</evidence>
<keyword evidence="1" id="KW-0808">Transferase</keyword>
<evidence type="ECO:0000256" key="5">
    <source>
        <dbReference type="ARBA" id="ARBA00022801"/>
    </source>
</evidence>
<dbReference type="EMBL" id="CP133615">
    <property type="protein sequence ID" value="WMV25286.1"/>
    <property type="molecule type" value="Genomic_DNA"/>
</dbReference>
<dbReference type="SUPFAM" id="SSF56672">
    <property type="entry name" value="DNA/RNA polymerases"/>
    <property type="match status" value="1"/>
</dbReference>
<protein>
    <recommendedName>
        <fullName evidence="7">Reverse transcriptase RNase H-like domain-containing protein</fullName>
    </recommendedName>
</protein>
<dbReference type="GO" id="GO:0004519">
    <property type="term" value="F:endonuclease activity"/>
    <property type="evidence" value="ECO:0007669"/>
    <property type="project" value="UniProtKB-KW"/>
</dbReference>
<dbReference type="AlphaFoldDB" id="A0AAF0QR76"/>
<evidence type="ECO:0000256" key="1">
    <source>
        <dbReference type="ARBA" id="ARBA00022679"/>
    </source>
</evidence>
<feature type="domain" description="Reverse transcriptase RNase H-like" evidence="7">
    <location>
        <begin position="3"/>
        <end position="34"/>
    </location>
</feature>
<evidence type="ECO:0000256" key="3">
    <source>
        <dbReference type="ARBA" id="ARBA00022722"/>
    </source>
</evidence>
<reference evidence="8" key="1">
    <citation type="submission" date="2023-08" db="EMBL/GenBank/DDBJ databases">
        <title>A de novo genome assembly of Solanum verrucosum Schlechtendal, a Mexican diploid species geographically isolated from the other diploid A-genome species in potato relatives.</title>
        <authorList>
            <person name="Hosaka K."/>
        </authorList>
    </citation>
    <scope>NUCLEOTIDE SEQUENCE</scope>
    <source>
        <tissue evidence="8">Young leaves</tissue>
    </source>
</reference>
<name>A0AAF0QR76_SOLVR</name>
<keyword evidence="9" id="KW-1185">Reference proteome</keyword>
<keyword evidence="2" id="KW-0548">Nucleotidyltransferase</keyword>
<evidence type="ECO:0000256" key="6">
    <source>
        <dbReference type="ARBA" id="ARBA00022918"/>
    </source>
</evidence>
<sequence>MYEVFTDHLSLQHMFTQKDLNLRQRRWIELLKDYDVTIQYHPSKANVVAYTLSRKSLGISKSCGVLASIEVRATFIEKIKDKKFENENLEELRKKTVISKA</sequence>
<dbReference type="InterPro" id="IPR041373">
    <property type="entry name" value="RT_RNaseH"/>
</dbReference>
<accession>A0AAF0QR76</accession>
<keyword evidence="5" id="KW-0378">Hydrolase</keyword>
<evidence type="ECO:0000313" key="9">
    <source>
        <dbReference type="Proteomes" id="UP001234989"/>
    </source>
</evidence>
<proteinExistence type="predicted"/>
<dbReference type="Proteomes" id="UP001234989">
    <property type="component" value="Chromosome 4"/>
</dbReference>
<dbReference type="Pfam" id="PF17917">
    <property type="entry name" value="RT_RNaseH"/>
    <property type="match status" value="1"/>
</dbReference>
<keyword evidence="3" id="KW-0540">Nuclease</keyword>
<evidence type="ECO:0000256" key="2">
    <source>
        <dbReference type="ARBA" id="ARBA00022695"/>
    </source>
</evidence>